<keyword evidence="3" id="KW-1185">Reference proteome</keyword>
<protein>
    <submittedName>
        <fullName evidence="2">Uncharacterized protein</fullName>
    </submittedName>
</protein>
<keyword evidence="1" id="KW-0472">Membrane</keyword>
<dbReference type="Gene3D" id="1.20.210.10">
    <property type="entry name" value="Cytochrome c oxidase-like, subunit I domain"/>
    <property type="match status" value="1"/>
</dbReference>
<evidence type="ECO:0000256" key="1">
    <source>
        <dbReference type="SAM" id="Phobius"/>
    </source>
</evidence>
<comment type="caution">
    <text evidence="2">The sequence shown here is derived from an EMBL/GenBank/DDBJ whole genome shotgun (WGS) entry which is preliminary data.</text>
</comment>
<keyword evidence="1" id="KW-1133">Transmembrane helix</keyword>
<evidence type="ECO:0000313" key="2">
    <source>
        <dbReference type="EMBL" id="MDX8440589.1"/>
    </source>
</evidence>
<dbReference type="SUPFAM" id="SSF81442">
    <property type="entry name" value="Cytochrome c oxidase subunit I-like"/>
    <property type="match status" value="1"/>
</dbReference>
<dbReference type="RefSeq" id="WP_320214519.1">
    <property type="nucleotide sequence ID" value="NZ_JAVIIS010000016.1"/>
</dbReference>
<dbReference type="EMBL" id="JAVIIS010000016">
    <property type="protein sequence ID" value="MDX8440589.1"/>
    <property type="molecule type" value="Genomic_DNA"/>
</dbReference>
<proteinExistence type="predicted"/>
<dbReference type="InterPro" id="IPR036927">
    <property type="entry name" value="Cyt_c_oxase-like_su1_sf"/>
</dbReference>
<feature type="transmembrane region" description="Helical" evidence="1">
    <location>
        <begin position="70"/>
        <end position="88"/>
    </location>
</feature>
<gene>
    <name evidence="2" type="ORF">RFM51_13395</name>
</gene>
<accession>A0ABU4X0I8</accession>
<organism evidence="2 3">
    <name type="scientific">Mesorhizobium australafricanum</name>
    <dbReference type="NCBI Taxonomy" id="3072311"/>
    <lineage>
        <taxon>Bacteria</taxon>
        <taxon>Pseudomonadati</taxon>
        <taxon>Pseudomonadota</taxon>
        <taxon>Alphaproteobacteria</taxon>
        <taxon>Hyphomicrobiales</taxon>
        <taxon>Phyllobacteriaceae</taxon>
        <taxon>Mesorhizobium</taxon>
    </lineage>
</organism>
<feature type="transmembrane region" description="Helical" evidence="1">
    <location>
        <begin position="40"/>
        <end position="58"/>
    </location>
</feature>
<sequence>MPRVSELFFKTAIIFFLMGIAIGIKMGISGDHGAFPAHAHFNLLGWVTSAIFGGYYALNPAKAEKRLAMIHYGLYTLGLVVMLPPLYLKYAYGMDAVEPILGIGSLIVAAGVLVFAFMVFSPAQPVRSPTAATAR</sequence>
<feature type="transmembrane region" description="Helical" evidence="1">
    <location>
        <begin position="100"/>
        <end position="120"/>
    </location>
</feature>
<name>A0ABU4X0I8_9HYPH</name>
<feature type="transmembrane region" description="Helical" evidence="1">
    <location>
        <begin position="7"/>
        <end position="28"/>
    </location>
</feature>
<dbReference type="Proteomes" id="UP001272097">
    <property type="component" value="Unassembled WGS sequence"/>
</dbReference>
<keyword evidence="1" id="KW-0812">Transmembrane</keyword>
<reference evidence="2 3" key="1">
    <citation type="submission" date="2023-08" db="EMBL/GenBank/DDBJ databases">
        <title>Implementing the SeqCode for naming new Mesorhizobium species isolated from Vachellia karroo root nodules.</title>
        <authorList>
            <person name="Van Lill M."/>
        </authorList>
    </citation>
    <scope>NUCLEOTIDE SEQUENCE [LARGE SCALE GENOMIC DNA]</scope>
    <source>
        <strain evidence="2 3">VK3E</strain>
    </source>
</reference>
<evidence type="ECO:0000313" key="3">
    <source>
        <dbReference type="Proteomes" id="UP001272097"/>
    </source>
</evidence>